<accession>A0A0D8XMT4</accession>
<evidence type="ECO:0000313" key="2">
    <source>
        <dbReference type="Proteomes" id="UP000053766"/>
    </source>
</evidence>
<name>A0A0D8XMT4_DICVI</name>
<organism evidence="1 2">
    <name type="scientific">Dictyocaulus viviparus</name>
    <name type="common">Bovine lungworm</name>
    <dbReference type="NCBI Taxonomy" id="29172"/>
    <lineage>
        <taxon>Eukaryota</taxon>
        <taxon>Metazoa</taxon>
        <taxon>Ecdysozoa</taxon>
        <taxon>Nematoda</taxon>
        <taxon>Chromadorea</taxon>
        <taxon>Rhabditida</taxon>
        <taxon>Rhabditina</taxon>
        <taxon>Rhabditomorpha</taxon>
        <taxon>Strongyloidea</taxon>
        <taxon>Metastrongylidae</taxon>
        <taxon>Dictyocaulus</taxon>
    </lineage>
</organism>
<proteinExistence type="predicted"/>
<dbReference type="AlphaFoldDB" id="A0A0D8XMT4"/>
<dbReference type="Proteomes" id="UP000053766">
    <property type="component" value="Unassembled WGS sequence"/>
</dbReference>
<protein>
    <submittedName>
        <fullName evidence="1">Uncharacterized protein</fullName>
    </submittedName>
</protein>
<gene>
    <name evidence="1" type="ORF">DICVIV_08879</name>
</gene>
<keyword evidence="2" id="KW-1185">Reference proteome</keyword>
<sequence length="103" mass="11803">MRRTIALVGNRTTLRPNGIRPEYLNNLLPVLIRASVELFTRYLSARKVSNKRKTNKIVLRYKKYTGTVMEPLTNQALNIPYIMSYALGSYSSKHHGKTGTGRY</sequence>
<reference evidence="2" key="2">
    <citation type="journal article" date="2016" name="Sci. Rep.">
        <title>Dictyocaulus viviparus genome, variome and transcriptome elucidate lungworm biology and support future intervention.</title>
        <authorList>
            <person name="McNulty S.N."/>
            <person name="Strube C."/>
            <person name="Rosa B.A."/>
            <person name="Martin J.C."/>
            <person name="Tyagi R."/>
            <person name="Choi Y.J."/>
            <person name="Wang Q."/>
            <person name="Hallsworth Pepin K."/>
            <person name="Zhang X."/>
            <person name="Ozersky P."/>
            <person name="Wilson R.K."/>
            <person name="Sternberg P.W."/>
            <person name="Gasser R.B."/>
            <person name="Mitreva M."/>
        </authorList>
    </citation>
    <scope>NUCLEOTIDE SEQUENCE [LARGE SCALE GENOMIC DNA]</scope>
    <source>
        <strain evidence="2">HannoverDv2000</strain>
    </source>
</reference>
<evidence type="ECO:0000313" key="1">
    <source>
        <dbReference type="EMBL" id="KJH45062.1"/>
    </source>
</evidence>
<dbReference type="EMBL" id="KN716429">
    <property type="protein sequence ID" value="KJH45062.1"/>
    <property type="molecule type" value="Genomic_DNA"/>
</dbReference>
<reference evidence="1 2" key="1">
    <citation type="submission" date="2013-11" db="EMBL/GenBank/DDBJ databases">
        <title>Draft genome of the bovine lungworm Dictyocaulus viviparus.</title>
        <authorList>
            <person name="Mitreva M."/>
        </authorList>
    </citation>
    <scope>NUCLEOTIDE SEQUENCE [LARGE SCALE GENOMIC DNA]</scope>
    <source>
        <strain evidence="1 2">HannoverDv2000</strain>
    </source>
</reference>